<evidence type="ECO:0000313" key="1">
    <source>
        <dbReference type="EMBL" id="MVO87806.1"/>
    </source>
</evidence>
<protein>
    <submittedName>
        <fullName evidence="1">Uncharacterized protein</fullName>
    </submittedName>
</protein>
<dbReference type="Proteomes" id="UP000483802">
    <property type="component" value="Unassembled WGS sequence"/>
</dbReference>
<comment type="caution">
    <text evidence="1">The sequence shown here is derived from an EMBL/GenBank/DDBJ whole genome shotgun (WGS) entry which is preliminary data.</text>
</comment>
<name>A0A6L6X269_9ACTN</name>
<keyword evidence="2" id="KW-1185">Reference proteome</keyword>
<organism evidence="1 2">
    <name type="scientific">Streptomyces typhae</name>
    <dbReference type="NCBI Taxonomy" id="2681492"/>
    <lineage>
        <taxon>Bacteria</taxon>
        <taxon>Bacillati</taxon>
        <taxon>Actinomycetota</taxon>
        <taxon>Actinomycetes</taxon>
        <taxon>Kitasatosporales</taxon>
        <taxon>Streptomycetaceae</taxon>
        <taxon>Streptomyces</taxon>
    </lineage>
</organism>
<sequence>MSATAVAGMAAFGPDWGLPLPLTGLDGAEAVPAGRRRRRRDHAAAAARLDGTVLIVVDPRHSRTADRAKLHPGQRPGTDLAPALGLLHAAVSEGLCDEP</sequence>
<dbReference type="RefSeq" id="WP_157167336.1">
    <property type="nucleotide sequence ID" value="NZ_WPNZ01000013.1"/>
</dbReference>
<gene>
    <name evidence="1" type="ORF">GPA10_24360</name>
</gene>
<dbReference type="Gene3D" id="3.40.228.10">
    <property type="entry name" value="Dimethylsulfoxide Reductase, domain 2"/>
    <property type="match status" value="1"/>
</dbReference>
<dbReference type="SUPFAM" id="SSF53706">
    <property type="entry name" value="Formate dehydrogenase/DMSO reductase, domains 1-3"/>
    <property type="match status" value="1"/>
</dbReference>
<evidence type="ECO:0000313" key="2">
    <source>
        <dbReference type="Proteomes" id="UP000483802"/>
    </source>
</evidence>
<reference evidence="1 2" key="1">
    <citation type="submission" date="2019-11" db="EMBL/GenBank/DDBJ databases">
        <title>Streptomyces typhae sp. nov., a novel endophytic actinomycete isolated from the root of cattail pollen (Typha angustifolia L.).</title>
        <authorList>
            <person name="Peng C."/>
        </authorList>
    </citation>
    <scope>NUCLEOTIDE SEQUENCE [LARGE SCALE GENOMIC DNA]</scope>
    <source>
        <strain evidence="2">p1417</strain>
    </source>
</reference>
<dbReference type="AlphaFoldDB" id="A0A6L6X269"/>
<proteinExistence type="predicted"/>
<accession>A0A6L6X269</accession>
<dbReference type="EMBL" id="WPNZ01000013">
    <property type="protein sequence ID" value="MVO87806.1"/>
    <property type="molecule type" value="Genomic_DNA"/>
</dbReference>